<reference evidence="9 10" key="2">
    <citation type="submission" date="2015-01" db="EMBL/GenBank/DDBJ databases">
        <title>Complete genome sequence of Pyrinomonas methylaliphatogenes type strain K22T.</title>
        <authorList>
            <person name="Lee K.C.Y."/>
            <person name="Power J.F."/>
            <person name="Dunfield P.F."/>
            <person name="Morgan X.C."/>
            <person name="Huttenhower C."/>
            <person name="Stott M.B."/>
        </authorList>
    </citation>
    <scope>NUCLEOTIDE SEQUENCE [LARGE SCALE GENOMIC DNA]</scope>
    <source>
        <strain evidence="9 10">K22</strain>
    </source>
</reference>
<keyword evidence="10" id="KW-1185">Reference proteome</keyword>
<evidence type="ECO:0000256" key="6">
    <source>
        <dbReference type="ARBA" id="ARBA00023239"/>
    </source>
</evidence>
<dbReference type="STRING" id="454194.PYK22_02076"/>
<evidence type="ECO:0000256" key="2">
    <source>
        <dbReference type="ARBA" id="ARBA00001911"/>
    </source>
</evidence>
<accession>A0A0B6WY81</accession>
<dbReference type="SUPFAM" id="SSF51735">
    <property type="entry name" value="NAD(P)-binding Rossmann-fold domains"/>
    <property type="match status" value="1"/>
</dbReference>
<evidence type="ECO:0000256" key="7">
    <source>
        <dbReference type="RuleBase" id="RU004473"/>
    </source>
</evidence>
<dbReference type="RefSeq" id="WP_041976925.1">
    <property type="nucleotide sequence ID" value="NZ_CBXV010000007.1"/>
</dbReference>
<evidence type="ECO:0000313" key="10">
    <source>
        <dbReference type="Proteomes" id="UP000031518"/>
    </source>
</evidence>
<reference evidence="9 10" key="1">
    <citation type="submission" date="2013-12" db="EMBL/GenBank/DDBJ databases">
        <authorList>
            <person name="Stott M."/>
        </authorList>
    </citation>
    <scope>NUCLEOTIDE SEQUENCE [LARGE SCALE GENOMIC DNA]</scope>
    <source>
        <strain evidence="9 10">K22</strain>
    </source>
</reference>
<dbReference type="InterPro" id="IPR005888">
    <property type="entry name" value="dTDP_Gluc_deHydtase"/>
</dbReference>
<comment type="catalytic activity">
    <reaction evidence="1 7">
        <text>dTDP-alpha-D-glucose = dTDP-4-dehydro-6-deoxy-alpha-D-glucose + H2O</text>
        <dbReference type="Rhea" id="RHEA:17221"/>
        <dbReference type="ChEBI" id="CHEBI:15377"/>
        <dbReference type="ChEBI" id="CHEBI:57477"/>
        <dbReference type="ChEBI" id="CHEBI:57649"/>
        <dbReference type="EC" id="4.2.1.46"/>
    </reaction>
</comment>
<proteinExistence type="inferred from homology"/>
<comment type="cofactor">
    <cofactor evidence="2 7">
        <name>NAD(+)</name>
        <dbReference type="ChEBI" id="CHEBI:57540"/>
    </cofactor>
</comment>
<sequence length="341" mass="38267">MKKLFVTGGAGFIGSAFIRVALEELPECEIVNFDALTYAGNPDNLIGLDGRRHRFIRGDIADRAAVIGALEPDTDAIVNFAAESHVDRSIASADEFLRTNVIGTQVLLDAARARGVQRFLQVSTDEVMGSLPEDERAFFTEASPYAPNSPYAASKAAAEHLVRAAHHTFGLDTVITRCGNNYGPRQFPEKLIPLAIANAMSDEPIPVYGDGQNVRDWIYVDDHCRAILRVLQRGRSGEIYNIGARNERRNLEVVEAILEALGKPRSLIKFVKDRPGHDRRYAIDPTKVETELAWRPRETWESGLEKTIRWYVENQEWVERARSGAYREYYARQYGMEIKAG</sequence>
<dbReference type="CDD" id="cd05246">
    <property type="entry name" value="dTDP_GD_SDR_e"/>
    <property type="match status" value="1"/>
</dbReference>
<dbReference type="Proteomes" id="UP000031518">
    <property type="component" value="Unassembled WGS sequence"/>
</dbReference>
<dbReference type="Pfam" id="PF16363">
    <property type="entry name" value="GDP_Man_Dehyd"/>
    <property type="match status" value="1"/>
</dbReference>
<dbReference type="Gene3D" id="3.40.50.720">
    <property type="entry name" value="NAD(P)-binding Rossmann-like Domain"/>
    <property type="match status" value="1"/>
</dbReference>
<evidence type="ECO:0000313" key="9">
    <source>
        <dbReference type="EMBL" id="CDM66066.1"/>
    </source>
</evidence>
<dbReference type="OrthoDB" id="9766450at2"/>
<dbReference type="InterPro" id="IPR036291">
    <property type="entry name" value="NAD(P)-bd_dom_sf"/>
</dbReference>
<protein>
    <recommendedName>
        <fullName evidence="4 7">dTDP-glucose 4,6-dehydratase</fullName>
        <ecNumber evidence="4 7">4.2.1.46</ecNumber>
    </recommendedName>
</protein>
<feature type="domain" description="NAD(P)-binding" evidence="8">
    <location>
        <begin position="5"/>
        <end position="307"/>
    </location>
</feature>
<keyword evidence="5" id="KW-0520">NAD</keyword>
<evidence type="ECO:0000256" key="5">
    <source>
        <dbReference type="ARBA" id="ARBA00023027"/>
    </source>
</evidence>
<dbReference type="AlphaFoldDB" id="A0A0B6WY81"/>
<evidence type="ECO:0000256" key="4">
    <source>
        <dbReference type="ARBA" id="ARBA00011990"/>
    </source>
</evidence>
<name>A0A0B6WY81_9BACT</name>
<keyword evidence="6 7" id="KW-0456">Lyase</keyword>
<dbReference type="EC" id="4.2.1.46" evidence="4 7"/>
<dbReference type="InterPro" id="IPR016040">
    <property type="entry name" value="NAD(P)-bd_dom"/>
</dbReference>
<evidence type="ECO:0000256" key="1">
    <source>
        <dbReference type="ARBA" id="ARBA00001539"/>
    </source>
</evidence>
<dbReference type="NCBIfam" id="TIGR01181">
    <property type="entry name" value="dTDP_gluc_dehyt"/>
    <property type="match status" value="1"/>
</dbReference>
<gene>
    <name evidence="9" type="ORF">PYK22_02076</name>
</gene>
<dbReference type="GO" id="GO:0009225">
    <property type="term" value="P:nucleotide-sugar metabolic process"/>
    <property type="evidence" value="ECO:0007669"/>
    <property type="project" value="InterPro"/>
</dbReference>
<evidence type="ECO:0000259" key="8">
    <source>
        <dbReference type="Pfam" id="PF16363"/>
    </source>
</evidence>
<organism evidence="9 10">
    <name type="scientific">Pyrinomonas methylaliphatogenes</name>
    <dbReference type="NCBI Taxonomy" id="454194"/>
    <lineage>
        <taxon>Bacteria</taxon>
        <taxon>Pseudomonadati</taxon>
        <taxon>Acidobacteriota</taxon>
        <taxon>Blastocatellia</taxon>
        <taxon>Blastocatellales</taxon>
        <taxon>Pyrinomonadaceae</taxon>
        <taxon>Pyrinomonas</taxon>
    </lineage>
</organism>
<evidence type="ECO:0000256" key="3">
    <source>
        <dbReference type="ARBA" id="ARBA00008178"/>
    </source>
</evidence>
<dbReference type="PANTHER" id="PTHR43000">
    <property type="entry name" value="DTDP-D-GLUCOSE 4,6-DEHYDRATASE-RELATED"/>
    <property type="match status" value="1"/>
</dbReference>
<comment type="similarity">
    <text evidence="3 7">Belongs to the NAD(P)-dependent epimerase/dehydratase family. dTDP-glucose dehydratase subfamily.</text>
</comment>
<dbReference type="GO" id="GO:0008460">
    <property type="term" value="F:dTDP-glucose 4,6-dehydratase activity"/>
    <property type="evidence" value="ECO:0007669"/>
    <property type="project" value="UniProtKB-EC"/>
</dbReference>
<dbReference type="Gene3D" id="3.90.25.10">
    <property type="entry name" value="UDP-galactose 4-epimerase, domain 1"/>
    <property type="match status" value="1"/>
</dbReference>
<dbReference type="EMBL" id="CBXV010000007">
    <property type="protein sequence ID" value="CDM66066.1"/>
    <property type="molecule type" value="Genomic_DNA"/>
</dbReference>